<dbReference type="GO" id="GO:0008320">
    <property type="term" value="F:protein transmembrane transporter activity"/>
    <property type="evidence" value="ECO:0007669"/>
    <property type="project" value="TreeGrafter"/>
</dbReference>
<organism evidence="6 7">
    <name type="scientific">Nezara viridula</name>
    <name type="common">Southern green stink bug</name>
    <name type="synonym">Cimex viridulus</name>
    <dbReference type="NCBI Taxonomy" id="85310"/>
    <lineage>
        <taxon>Eukaryota</taxon>
        <taxon>Metazoa</taxon>
        <taxon>Ecdysozoa</taxon>
        <taxon>Arthropoda</taxon>
        <taxon>Hexapoda</taxon>
        <taxon>Insecta</taxon>
        <taxon>Pterygota</taxon>
        <taxon>Neoptera</taxon>
        <taxon>Paraneoptera</taxon>
        <taxon>Hemiptera</taxon>
        <taxon>Heteroptera</taxon>
        <taxon>Panheteroptera</taxon>
        <taxon>Pentatomomorpha</taxon>
        <taxon>Pentatomoidea</taxon>
        <taxon>Pentatomidae</taxon>
        <taxon>Pentatominae</taxon>
        <taxon>Nezara</taxon>
    </lineage>
</organism>
<gene>
    <name evidence="6" type="ORF">NEZAVI_LOCUS15349</name>
</gene>
<dbReference type="InterPro" id="IPR045238">
    <property type="entry name" value="Tim23-like"/>
</dbReference>
<dbReference type="GO" id="GO:0030150">
    <property type="term" value="P:protein import into mitochondrial matrix"/>
    <property type="evidence" value="ECO:0007669"/>
    <property type="project" value="TreeGrafter"/>
</dbReference>
<evidence type="ECO:0000256" key="1">
    <source>
        <dbReference type="ARBA" id="ARBA00004141"/>
    </source>
</evidence>
<dbReference type="PANTHER" id="PTHR15371">
    <property type="entry name" value="TIM23"/>
    <property type="match status" value="1"/>
</dbReference>
<evidence type="ECO:0008006" key="8">
    <source>
        <dbReference type="Google" id="ProtNLM"/>
    </source>
</evidence>
<evidence type="ECO:0000256" key="5">
    <source>
        <dbReference type="SAM" id="Phobius"/>
    </source>
</evidence>
<evidence type="ECO:0000256" key="3">
    <source>
        <dbReference type="ARBA" id="ARBA00022989"/>
    </source>
</evidence>
<dbReference type="Pfam" id="PF02466">
    <property type="entry name" value="Tim17"/>
    <property type="match status" value="1"/>
</dbReference>
<keyword evidence="4 5" id="KW-0472">Membrane</keyword>
<dbReference type="EMBL" id="OV725083">
    <property type="protein sequence ID" value="CAH1407682.1"/>
    <property type="molecule type" value="Genomic_DNA"/>
</dbReference>
<name>A0A9P0MXS4_NEZVI</name>
<dbReference type="OrthoDB" id="6604752at2759"/>
<feature type="transmembrane region" description="Helical" evidence="5">
    <location>
        <begin position="153"/>
        <end position="170"/>
    </location>
</feature>
<dbReference type="Proteomes" id="UP001152798">
    <property type="component" value="Chromosome 7"/>
</dbReference>
<reference evidence="6" key="1">
    <citation type="submission" date="2022-01" db="EMBL/GenBank/DDBJ databases">
        <authorList>
            <person name="King R."/>
        </authorList>
    </citation>
    <scope>NUCLEOTIDE SEQUENCE</scope>
</reference>
<evidence type="ECO:0000313" key="7">
    <source>
        <dbReference type="Proteomes" id="UP001152798"/>
    </source>
</evidence>
<evidence type="ECO:0000256" key="4">
    <source>
        <dbReference type="ARBA" id="ARBA00023136"/>
    </source>
</evidence>
<sequence>MLEDGDKNFQYINTLPGYTYDSPYIPQNPNAIPNNDGYIYFNIEKPVRGRFEHSFFETGIAILAASGLGAFRGFVQGKEAALSHPPKLRRIVLINHVVKRSKLGNMVGVLATVYAATGIALATHRNKEDAGNTIGAAAVTGFAYSIPGGLQKAIIGSLVGLCIGSVLAMAQSSRSW</sequence>
<dbReference type="AlphaFoldDB" id="A0A9P0MXS4"/>
<feature type="transmembrane region" description="Helical" evidence="5">
    <location>
        <begin position="103"/>
        <end position="123"/>
    </location>
</feature>
<keyword evidence="3 5" id="KW-1133">Transmembrane helix</keyword>
<proteinExistence type="predicted"/>
<protein>
    <recommendedName>
        <fullName evidence="8">Mitochondrial import inner membrane translocase subunit Tim23</fullName>
    </recommendedName>
</protein>
<keyword evidence="2 5" id="KW-0812">Transmembrane</keyword>
<accession>A0A9P0MXS4</accession>
<keyword evidence="7" id="KW-1185">Reference proteome</keyword>
<dbReference type="PANTHER" id="PTHR15371:SF0">
    <property type="entry name" value="SD19278P"/>
    <property type="match status" value="1"/>
</dbReference>
<comment type="subcellular location">
    <subcellularLocation>
        <location evidence="1">Membrane</location>
        <topology evidence="1">Multi-pass membrane protein</topology>
    </subcellularLocation>
</comment>
<dbReference type="GO" id="GO:0005744">
    <property type="term" value="C:TIM23 mitochondrial import inner membrane translocase complex"/>
    <property type="evidence" value="ECO:0007669"/>
    <property type="project" value="TreeGrafter"/>
</dbReference>
<evidence type="ECO:0000256" key="2">
    <source>
        <dbReference type="ARBA" id="ARBA00022692"/>
    </source>
</evidence>
<evidence type="ECO:0000313" key="6">
    <source>
        <dbReference type="EMBL" id="CAH1407682.1"/>
    </source>
</evidence>